<dbReference type="OMA" id="YKDPYCK"/>
<name>A0A0S4KFB4_BODSA</name>
<dbReference type="AlphaFoldDB" id="A0A0S4KFB4"/>
<dbReference type="PANTHER" id="PTHR31591">
    <property type="entry name" value="UPF0613 PROTEIN PB24D3.06C"/>
    <property type="match status" value="1"/>
</dbReference>
<dbReference type="PANTHER" id="PTHR31591:SF1">
    <property type="entry name" value="UPF0613 PROTEIN PB24D3.06C"/>
    <property type="match status" value="1"/>
</dbReference>
<dbReference type="EMBL" id="CYKH01001011">
    <property type="protein sequence ID" value="CUI14338.1"/>
    <property type="molecule type" value="Genomic_DNA"/>
</dbReference>
<dbReference type="VEuPathDB" id="TriTrypDB:BSAL_85575"/>
<evidence type="ECO:0000313" key="1">
    <source>
        <dbReference type="EMBL" id="CUI14338.1"/>
    </source>
</evidence>
<keyword evidence="2" id="KW-1185">Reference proteome</keyword>
<feature type="non-terminal residue" evidence="1">
    <location>
        <position position="263"/>
    </location>
</feature>
<evidence type="ECO:0008006" key="3">
    <source>
        <dbReference type="Google" id="ProtNLM"/>
    </source>
</evidence>
<dbReference type="SUPFAM" id="SSF53474">
    <property type="entry name" value="alpha/beta-Hydrolases"/>
    <property type="match status" value="1"/>
</dbReference>
<dbReference type="InterPro" id="IPR029058">
    <property type="entry name" value="AB_hydrolase_fold"/>
</dbReference>
<dbReference type="Pfam" id="PF08538">
    <property type="entry name" value="DUF1749"/>
    <property type="match status" value="1"/>
</dbReference>
<dbReference type="Proteomes" id="UP000051952">
    <property type="component" value="Unassembled WGS sequence"/>
</dbReference>
<dbReference type="InterPro" id="IPR013744">
    <property type="entry name" value="SidJ"/>
</dbReference>
<sequence length="263" mass="29132">MTTAAEGKLFTFYKDPYRRIPVFLSGNAPRCVVWTGGQGDGFFSLGYMQQLIDELGHVEWSVAQWTPASSFVGYGGQCHHKDAEDLDELLGELVERYGMKEFCLFATSTGVQIVLEALERGRYREYVSRVVVQGIVANVNSELFAATTSQARLAKAKALVSNGVKEDISAMEGVYDIPITPARYATGGYPSIQEALWVPAFTNDVKTLRSVLSVINVPLLVMISMHSEFTVSEKEQEIFESRVKGNSATTETFISYFNDTSDE</sequence>
<dbReference type="OrthoDB" id="271876at2759"/>
<dbReference type="Gene3D" id="3.40.50.1820">
    <property type="entry name" value="alpha/beta hydrolase"/>
    <property type="match status" value="1"/>
</dbReference>
<proteinExistence type="predicted"/>
<accession>A0A0S4KFB4</accession>
<gene>
    <name evidence="1" type="ORF">BSAL_85575</name>
</gene>
<organism evidence="1 2">
    <name type="scientific">Bodo saltans</name>
    <name type="common">Flagellated protozoan</name>
    <dbReference type="NCBI Taxonomy" id="75058"/>
    <lineage>
        <taxon>Eukaryota</taxon>
        <taxon>Discoba</taxon>
        <taxon>Euglenozoa</taxon>
        <taxon>Kinetoplastea</taxon>
        <taxon>Metakinetoplastina</taxon>
        <taxon>Eubodonida</taxon>
        <taxon>Bodonidae</taxon>
        <taxon>Bodo</taxon>
    </lineage>
</organism>
<protein>
    <recommendedName>
        <fullName evidence="3">Alpha/beta hydrolase</fullName>
    </recommendedName>
</protein>
<reference evidence="2" key="1">
    <citation type="submission" date="2015-09" db="EMBL/GenBank/DDBJ databases">
        <authorList>
            <consortium name="Pathogen Informatics"/>
        </authorList>
    </citation>
    <scope>NUCLEOTIDE SEQUENCE [LARGE SCALE GENOMIC DNA]</scope>
    <source>
        <strain evidence="2">Lake Konstanz</strain>
    </source>
</reference>
<evidence type="ECO:0000313" key="2">
    <source>
        <dbReference type="Proteomes" id="UP000051952"/>
    </source>
</evidence>